<dbReference type="EMBL" id="ASPP01005262">
    <property type="protein sequence ID" value="ETO30877.1"/>
    <property type="molecule type" value="Genomic_DNA"/>
</dbReference>
<feature type="non-terminal residue" evidence="1">
    <location>
        <position position="125"/>
    </location>
</feature>
<gene>
    <name evidence="1" type="ORF">RFI_06242</name>
</gene>
<accession>X6P038</accession>
<protein>
    <submittedName>
        <fullName evidence="1">Uncharacterized protein</fullName>
    </submittedName>
</protein>
<reference evidence="1 2" key="1">
    <citation type="journal article" date="2013" name="Curr. Biol.">
        <title>The Genome of the Foraminiferan Reticulomyxa filosa.</title>
        <authorList>
            <person name="Glockner G."/>
            <person name="Hulsmann N."/>
            <person name="Schleicher M."/>
            <person name="Noegel A.A."/>
            <person name="Eichinger L."/>
            <person name="Gallinger C."/>
            <person name="Pawlowski J."/>
            <person name="Sierra R."/>
            <person name="Euteneuer U."/>
            <person name="Pillet L."/>
            <person name="Moustafa A."/>
            <person name="Platzer M."/>
            <person name="Groth M."/>
            <person name="Szafranski K."/>
            <person name="Schliwa M."/>
        </authorList>
    </citation>
    <scope>NUCLEOTIDE SEQUENCE [LARGE SCALE GENOMIC DNA]</scope>
</reference>
<sequence length="125" mass="14165">MPIIFVQRSAHSLKAFPSITLAHATQSLHTFHIANAIISTHCHNSSTIATNPPNIVTTSLNIATSPPNIDVNIVQMYRDDNIQWMLYYKCNYFQVTIQTSTISCGISKLTLFFYCCYNNIKLFFV</sequence>
<comment type="caution">
    <text evidence="1">The sequence shown here is derived from an EMBL/GenBank/DDBJ whole genome shotgun (WGS) entry which is preliminary data.</text>
</comment>
<proteinExistence type="predicted"/>
<dbReference type="Proteomes" id="UP000023152">
    <property type="component" value="Unassembled WGS sequence"/>
</dbReference>
<name>X6P038_RETFI</name>
<evidence type="ECO:0000313" key="1">
    <source>
        <dbReference type="EMBL" id="ETO30877.1"/>
    </source>
</evidence>
<organism evidence="1 2">
    <name type="scientific">Reticulomyxa filosa</name>
    <dbReference type="NCBI Taxonomy" id="46433"/>
    <lineage>
        <taxon>Eukaryota</taxon>
        <taxon>Sar</taxon>
        <taxon>Rhizaria</taxon>
        <taxon>Retaria</taxon>
        <taxon>Foraminifera</taxon>
        <taxon>Monothalamids</taxon>
        <taxon>Reticulomyxidae</taxon>
        <taxon>Reticulomyxa</taxon>
    </lineage>
</organism>
<dbReference type="AlphaFoldDB" id="X6P038"/>
<evidence type="ECO:0000313" key="2">
    <source>
        <dbReference type="Proteomes" id="UP000023152"/>
    </source>
</evidence>
<keyword evidence="2" id="KW-1185">Reference proteome</keyword>